<evidence type="ECO:0000256" key="4">
    <source>
        <dbReference type="ARBA" id="ARBA00022960"/>
    </source>
</evidence>
<evidence type="ECO:0000256" key="3">
    <source>
        <dbReference type="ARBA" id="ARBA00022801"/>
    </source>
</evidence>
<dbReference type="Gene3D" id="3.40.710.10">
    <property type="entry name" value="DD-peptidase/beta-lactamase superfamily"/>
    <property type="match status" value="1"/>
</dbReference>
<dbReference type="Proteomes" id="UP000294547">
    <property type="component" value="Unassembled WGS sequence"/>
</dbReference>
<feature type="active site" evidence="7">
    <location>
        <position position="118"/>
    </location>
</feature>
<dbReference type="GO" id="GO:0006508">
    <property type="term" value="P:proteolysis"/>
    <property type="evidence" value="ECO:0007669"/>
    <property type="project" value="InterPro"/>
</dbReference>
<comment type="caution">
    <text evidence="13">The sequence shown here is derived from an EMBL/GenBank/DDBJ whole genome shotgun (WGS) entry which is preliminary data.</text>
</comment>
<evidence type="ECO:0000313" key="14">
    <source>
        <dbReference type="Proteomes" id="UP000294547"/>
    </source>
</evidence>
<dbReference type="SUPFAM" id="SSF56601">
    <property type="entry name" value="beta-lactamase/transpeptidase-like"/>
    <property type="match status" value="1"/>
</dbReference>
<gene>
    <name evidence="13" type="ORF">EDD54_2667</name>
</gene>
<evidence type="ECO:0000259" key="12">
    <source>
        <dbReference type="Pfam" id="PF00768"/>
    </source>
</evidence>
<evidence type="ECO:0000256" key="6">
    <source>
        <dbReference type="ARBA" id="ARBA00023316"/>
    </source>
</evidence>
<dbReference type="GO" id="GO:0009252">
    <property type="term" value="P:peptidoglycan biosynthetic process"/>
    <property type="evidence" value="ECO:0007669"/>
    <property type="project" value="UniProtKB-KW"/>
</dbReference>
<evidence type="ECO:0000256" key="2">
    <source>
        <dbReference type="ARBA" id="ARBA00022729"/>
    </source>
</evidence>
<dbReference type="RefSeq" id="WP_126539908.1">
    <property type="nucleotide sequence ID" value="NZ_BSPM01000002.1"/>
</dbReference>
<dbReference type="OrthoDB" id="9795979at2"/>
<evidence type="ECO:0000256" key="1">
    <source>
        <dbReference type="ARBA" id="ARBA00007164"/>
    </source>
</evidence>
<dbReference type="PANTHER" id="PTHR21581">
    <property type="entry name" value="D-ALANYL-D-ALANINE CARBOXYPEPTIDASE"/>
    <property type="match status" value="1"/>
</dbReference>
<dbReference type="InterPro" id="IPR018044">
    <property type="entry name" value="Peptidase_S11"/>
</dbReference>
<dbReference type="EMBL" id="SNXY01000008">
    <property type="protein sequence ID" value="TDP84064.1"/>
    <property type="molecule type" value="Genomic_DNA"/>
</dbReference>
<keyword evidence="5" id="KW-0573">Peptidoglycan synthesis</keyword>
<proteinExistence type="inferred from homology"/>
<dbReference type="Pfam" id="PF00768">
    <property type="entry name" value="Peptidase_S11"/>
    <property type="match status" value="1"/>
</dbReference>
<evidence type="ECO:0000256" key="7">
    <source>
        <dbReference type="PIRSR" id="PIRSR618044-1"/>
    </source>
</evidence>
<keyword evidence="13" id="KW-0121">Carboxypeptidase</keyword>
<reference evidence="13 14" key="1">
    <citation type="submission" date="2019-03" db="EMBL/GenBank/DDBJ databases">
        <title>Genomic Encyclopedia of Type Strains, Phase IV (KMG-IV): sequencing the most valuable type-strain genomes for metagenomic binning, comparative biology and taxonomic classification.</title>
        <authorList>
            <person name="Goeker M."/>
        </authorList>
    </citation>
    <scope>NUCLEOTIDE SEQUENCE [LARGE SCALE GENOMIC DNA]</scope>
    <source>
        <strain evidence="13 14">DSM 102969</strain>
    </source>
</reference>
<dbReference type="PRINTS" id="PR00725">
    <property type="entry name" value="DADACBPTASE1"/>
</dbReference>
<feature type="signal peptide" evidence="11">
    <location>
        <begin position="1"/>
        <end position="31"/>
    </location>
</feature>
<keyword evidence="2 11" id="KW-0732">Signal</keyword>
<accession>A0A4R6RD99</accession>
<feature type="binding site" evidence="8">
    <location>
        <position position="220"/>
    </location>
    <ligand>
        <name>substrate</name>
    </ligand>
</feature>
<dbReference type="InterPro" id="IPR001967">
    <property type="entry name" value="Peptidase_S11_N"/>
</dbReference>
<evidence type="ECO:0000256" key="11">
    <source>
        <dbReference type="SAM" id="SignalP"/>
    </source>
</evidence>
<dbReference type="AlphaFoldDB" id="A0A4R6RD99"/>
<keyword evidence="3" id="KW-0378">Hydrolase</keyword>
<evidence type="ECO:0000256" key="10">
    <source>
        <dbReference type="SAM" id="MobiDB-lite"/>
    </source>
</evidence>
<keyword evidence="4" id="KW-0133">Cell shape</keyword>
<feature type="region of interest" description="Disordered" evidence="10">
    <location>
        <begin position="361"/>
        <end position="392"/>
    </location>
</feature>
<keyword evidence="13" id="KW-0645">Protease</keyword>
<keyword evidence="14" id="KW-1185">Reference proteome</keyword>
<evidence type="ECO:0000313" key="13">
    <source>
        <dbReference type="EMBL" id="TDP84064.1"/>
    </source>
</evidence>
<feature type="active site" description="Acyl-ester intermediate" evidence="7">
    <location>
        <position position="58"/>
    </location>
</feature>
<feature type="compositionally biased region" description="Low complexity" evidence="10">
    <location>
        <begin position="378"/>
        <end position="392"/>
    </location>
</feature>
<dbReference type="PANTHER" id="PTHR21581:SF6">
    <property type="entry name" value="TRAFFICKING PROTEIN PARTICLE COMPLEX SUBUNIT 12"/>
    <property type="match status" value="1"/>
</dbReference>
<keyword evidence="6" id="KW-0961">Cell wall biogenesis/degradation</keyword>
<evidence type="ECO:0000256" key="5">
    <source>
        <dbReference type="ARBA" id="ARBA00022984"/>
    </source>
</evidence>
<dbReference type="GO" id="GO:0008360">
    <property type="term" value="P:regulation of cell shape"/>
    <property type="evidence" value="ECO:0007669"/>
    <property type="project" value="UniProtKB-KW"/>
</dbReference>
<evidence type="ECO:0000256" key="8">
    <source>
        <dbReference type="PIRSR" id="PIRSR618044-2"/>
    </source>
</evidence>
<feature type="chain" id="PRO_5020997634" evidence="11">
    <location>
        <begin position="32"/>
        <end position="392"/>
    </location>
</feature>
<dbReference type="InterPro" id="IPR012338">
    <property type="entry name" value="Beta-lactam/transpept-like"/>
</dbReference>
<organism evidence="13 14">
    <name type="scientific">Oharaeibacter diazotrophicus</name>
    <dbReference type="NCBI Taxonomy" id="1920512"/>
    <lineage>
        <taxon>Bacteria</taxon>
        <taxon>Pseudomonadati</taxon>
        <taxon>Pseudomonadota</taxon>
        <taxon>Alphaproteobacteria</taxon>
        <taxon>Hyphomicrobiales</taxon>
        <taxon>Pleomorphomonadaceae</taxon>
        <taxon>Oharaeibacter</taxon>
    </lineage>
</organism>
<dbReference type="GO" id="GO:0071555">
    <property type="term" value="P:cell wall organization"/>
    <property type="evidence" value="ECO:0007669"/>
    <property type="project" value="UniProtKB-KW"/>
</dbReference>
<protein>
    <submittedName>
        <fullName evidence="13">D-alanyl-D-alanine carboxypeptidase</fullName>
    </submittedName>
</protein>
<feature type="active site" description="Proton acceptor" evidence="7">
    <location>
        <position position="61"/>
    </location>
</feature>
<sequence>MPLIRFLPTGRRLALVATLAAALIAPVAASAGPYLVFDARTGEVLAENRSFDPWYPASLTKLMTIYVTLRALSAGEVTLETPVVMTAHAAKEPPSKMGFKPGAAVSVDTALKILVVKSANDVAMALGETVGGGEAGFVARMNAEAARLGMVGTRFANPNGLPDPAQFTTARDYALLARALIRDYPGTYDLFRITGLSLGGKVIKTHNNLLERYPGADGMKTGFICSSGFNVVASASRGGRRLVAVVLGERTAKEREEHTAELLETAFSAGSGLFGGATLDRLRPTVTPPVLPADLKPQVCGRRDVGETADGAGPTAAAELPARSYLVPRFKVMDPVPIAMLAPAGGVPLAAAGAVPDALPPLPKARPRVAGAGESVDPAGAAVPLAPGGSKG</sequence>
<evidence type="ECO:0000256" key="9">
    <source>
        <dbReference type="RuleBase" id="RU004016"/>
    </source>
</evidence>
<comment type="similarity">
    <text evidence="1 9">Belongs to the peptidase S11 family.</text>
</comment>
<dbReference type="GO" id="GO:0009002">
    <property type="term" value="F:serine-type D-Ala-D-Ala carboxypeptidase activity"/>
    <property type="evidence" value="ECO:0007669"/>
    <property type="project" value="InterPro"/>
</dbReference>
<name>A0A4R6RD99_9HYPH</name>
<feature type="domain" description="Peptidase S11 D-alanyl-D-alanine carboxypeptidase A N-terminal" evidence="12">
    <location>
        <begin position="28"/>
        <end position="250"/>
    </location>
</feature>